<feature type="region of interest" description="Disordered" evidence="1">
    <location>
        <begin position="1"/>
        <end position="32"/>
    </location>
</feature>
<organism evidence="2 3">
    <name type="scientific">Dovyalis caffra</name>
    <dbReference type="NCBI Taxonomy" id="77055"/>
    <lineage>
        <taxon>Eukaryota</taxon>
        <taxon>Viridiplantae</taxon>
        <taxon>Streptophyta</taxon>
        <taxon>Embryophyta</taxon>
        <taxon>Tracheophyta</taxon>
        <taxon>Spermatophyta</taxon>
        <taxon>Magnoliopsida</taxon>
        <taxon>eudicotyledons</taxon>
        <taxon>Gunneridae</taxon>
        <taxon>Pentapetalae</taxon>
        <taxon>rosids</taxon>
        <taxon>fabids</taxon>
        <taxon>Malpighiales</taxon>
        <taxon>Salicaceae</taxon>
        <taxon>Flacourtieae</taxon>
        <taxon>Dovyalis</taxon>
    </lineage>
</organism>
<feature type="non-terminal residue" evidence="2">
    <location>
        <position position="1"/>
    </location>
</feature>
<dbReference type="AlphaFoldDB" id="A0AAV1QVI3"/>
<feature type="compositionally biased region" description="Polar residues" evidence="1">
    <location>
        <begin position="1"/>
        <end position="12"/>
    </location>
</feature>
<gene>
    <name evidence="2" type="ORF">DCAF_LOCUS3473</name>
</gene>
<reference evidence="2 3" key="1">
    <citation type="submission" date="2024-01" db="EMBL/GenBank/DDBJ databases">
        <authorList>
            <person name="Waweru B."/>
        </authorList>
    </citation>
    <scope>NUCLEOTIDE SEQUENCE [LARGE SCALE GENOMIC DNA]</scope>
</reference>
<dbReference type="Proteomes" id="UP001314170">
    <property type="component" value="Unassembled WGS sequence"/>
</dbReference>
<proteinExistence type="predicted"/>
<evidence type="ECO:0000256" key="1">
    <source>
        <dbReference type="SAM" id="MobiDB-lite"/>
    </source>
</evidence>
<evidence type="ECO:0000313" key="3">
    <source>
        <dbReference type="Proteomes" id="UP001314170"/>
    </source>
</evidence>
<sequence>PSKQWSTTQPTGRVQVKPRSTAWPLGHAPKKSPLDFKTASTCYELHETRLRSSDT</sequence>
<name>A0AAV1QVI3_9ROSI</name>
<accession>A0AAV1QVI3</accession>
<protein>
    <submittedName>
        <fullName evidence="2">Uncharacterized protein</fullName>
    </submittedName>
</protein>
<comment type="caution">
    <text evidence="2">The sequence shown here is derived from an EMBL/GenBank/DDBJ whole genome shotgun (WGS) entry which is preliminary data.</text>
</comment>
<evidence type="ECO:0000313" key="2">
    <source>
        <dbReference type="EMBL" id="CAK7325782.1"/>
    </source>
</evidence>
<keyword evidence="3" id="KW-1185">Reference proteome</keyword>
<dbReference type="EMBL" id="CAWUPB010000850">
    <property type="protein sequence ID" value="CAK7325782.1"/>
    <property type="molecule type" value="Genomic_DNA"/>
</dbReference>